<keyword evidence="3" id="KW-1185">Reference proteome</keyword>
<feature type="signal peptide" evidence="1">
    <location>
        <begin position="1"/>
        <end position="18"/>
    </location>
</feature>
<protein>
    <recommendedName>
        <fullName evidence="4">Cell wall protein</fullName>
    </recommendedName>
</protein>
<evidence type="ECO:0000313" key="2">
    <source>
        <dbReference type="EMBL" id="PYI00199.1"/>
    </source>
</evidence>
<feature type="chain" id="PRO_5016388897" description="Cell wall protein" evidence="1">
    <location>
        <begin position="19"/>
        <end position="176"/>
    </location>
</feature>
<organism evidence="2 3">
    <name type="scientific">Aspergillus ellipticus CBS 707.79</name>
    <dbReference type="NCBI Taxonomy" id="1448320"/>
    <lineage>
        <taxon>Eukaryota</taxon>
        <taxon>Fungi</taxon>
        <taxon>Dikarya</taxon>
        <taxon>Ascomycota</taxon>
        <taxon>Pezizomycotina</taxon>
        <taxon>Eurotiomycetes</taxon>
        <taxon>Eurotiomycetidae</taxon>
        <taxon>Eurotiales</taxon>
        <taxon>Aspergillaceae</taxon>
        <taxon>Aspergillus</taxon>
        <taxon>Aspergillus subgen. Circumdati</taxon>
    </lineage>
</organism>
<dbReference type="VEuPathDB" id="FungiDB:BO71DRAFT_424604"/>
<evidence type="ECO:0000313" key="3">
    <source>
        <dbReference type="Proteomes" id="UP000247810"/>
    </source>
</evidence>
<keyword evidence="1" id="KW-0732">Signal</keyword>
<evidence type="ECO:0000256" key="1">
    <source>
        <dbReference type="SAM" id="SignalP"/>
    </source>
</evidence>
<reference evidence="2 3" key="1">
    <citation type="submission" date="2018-02" db="EMBL/GenBank/DDBJ databases">
        <title>The genomes of Aspergillus section Nigri reveals drivers in fungal speciation.</title>
        <authorList>
            <consortium name="DOE Joint Genome Institute"/>
            <person name="Vesth T.C."/>
            <person name="Nybo J."/>
            <person name="Theobald S."/>
            <person name="Brandl J."/>
            <person name="Frisvad J.C."/>
            <person name="Nielsen K.F."/>
            <person name="Lyhne E.K."/>
            <person name="Kogle M.E."/>
            <person name="Kuo A."/>
            <person name="Riley R."/>
            <person name="Clum A."/>
            <person name="Nolan M."/>
            <person name="Lipzen A."/>
            <person name="Salamov A."/>
            <person name="Henrissat B."/>
            <person name="Wiebenga A."/>
            <person name="De vries R.P."/>
            <person name="Grigoriev I.V."/>
            <person name="Mortensen U.H."/>
            <person name="Andersen M.R."/>
            <person name="Baker S.E."/>
        </authorList>
    </citation>
    <scope>NUCLEOTIDE SEQUENCE [LARGE SCALE GENOMIC DNA]</scope>
    <source>
        <strain evidence="2 3">CBS 707.79</strain>
    </source>
</reference>
<name>A0A319EHA4_9EURO</name>
<sequence length="176" mass="19003">MLFKNLLVALLGAHAAAAAAAAAAASVDTVFTTFDDLHRNILSAQDCINGFDGGIQQGLYCGYYIYNTMMSTSAAKKALTDLDTIPADKVDAYLDRYHDIRASTKDSLDCMNQKTEKFDSAGLKIFAGLILQHFANERSSFEDLTKGRLAEENHTAIAGPVDSLGDEFGKALKKLI</sequence>
<dbReference type="Proteomes" id="UP000247810">
    <property type="component" value="Unassembled WGS sequence"/>
</dbReference>
<dbReference type="EMBL" id="KZ825797">
    <property type="protein sequence ID" value="PYI00199.1"/>
    <property type="molecule type" value="Genomic_DNA"/>
</dbReference>
<proteinExistence type="predicted"/>
<dbReference type="OrthoDB" id="4416978at2759"/>
<accession>A0A319EHA4</accession>
<gene>
    <name evidence="2" type="ORF">BO71DRAFT_424604</name>
</gene>
<dbReference type="AlphaFoldDB" id="A0A319EHA4"/>
<evidence type="ECO:0008006" key="4">
    <source>
        <dbReference type="Google" id="ProtNLM"/>
    </source>
</evidence>